<dbReference type="OrthoDB" id="1440074at2"/>
<reference evidence="2 3" key="2">
    <citation type="submission" date="2019-07" db="EMBL/GenBank/DDBJ databases">
        <title>Algibacter marinivivus sp. nov., isolated from the surface of a marine red alga.</title>
        <authorList>
            <person name="Zhong X."/>
            <person name="Xu W."/>
            <person name="Zhang Y."/>
            <person name="Zhang Q."/>
            <person name="Du Z."/>
        </authorList>
    </citation>
    <scope>NUCLEOTIDE SEQUENCE [LARGE SCALE GENOMIC DNA]</scope>
    <source>
        <strain evidence="2 3">RU-4-M-4</strain>
    </source>
</reference>
<reference evidence="1" key="3">
    <citation type="submission" date="2019-09" db="EMBL/GenBank/DDBJ databases">
        <authorList>
            <person name="Zhang D.-C."/>
        </authorList>
    </citation>
    <scope>NUCLEOTIDE SEQUENCE</scope>
    <source>
        <strain evidence="1">RU-4-M-4</strain>
    </source>
</reference>
<dbReference type="EMBL" id="VWRS01000003">
    <property type="protein sequence ID" value="KAA5825747.1"/>
    <property type="molecule type" value="Genomic_DNA"/>
</dbReference>
<gene>
    <name evidence="1" type="ORF">F2B50_07505</name>
    <name evidence="2" type="ORF">FPF71_07505</name>
</gene>
<sequence>MDLKGSIKYLKPYYTLVHQETLTHQETYIKFINWVSGEFDLYLQEKTEGLKIYYPNVYFNIKNIANSGQEIKLQITILSRSKEICYKINKQLQSIFNQIIQIYNNQSRK</sequence>
<keyword evidence="3" id="KW-1185">Reference proteome</keyword>
<protein>
    <submittedName>
        <fullName evidence="1">Uncharacterized protein</fullName>
    </submittedName>
</protein>
<evidence type="ECO:0000313" key="3">
    <source>
        <dbReference type="Proteomes" id="UP000315145"/>
    </source>
</evidence>
<evidence type="ECO:0000313" key="2">
    <source>
        <dbReference type="EMBL" id="TSJ80045.1"/>
    </source>
</evidence>
<accession>A0A5M7BC48</accession>
<evidence type="ECO:0000313" key="4">
    <source>
        <dbReference type="Proteomes" id="UP000322315"/>
    </source>
</evidence>
<organism evidence="1 4">
    <name type="scientific">Algibacter amylolyticus</name>
    <dbReference type="NCBI Taxonomy" id="1608400"/>
    <lineage>
        <taxon>Bacteria</taxon>
        <taxon>Pseudomonadati</taxon>
        <taxon>Bacteroidota</taxon>
        <taxon>Flavobacteriia</taxon>
        <taxon>Flavobacteriales</taxon>
        <taxon>Flavobacteriaceae</taxon>
        <taxon>Algibacter</taxon>
    </lineage>
</organism>
<dbReference type="RefSeq" id="WP_144116065.1">
    <property type="nucleotide sequence ID" value="NZ_JACHGE010000003.1"/>
</dbReference>
<dbReference type="EMBL" id="VMBF01000003">
    <property type="protein sequence ID" value="TSJ80045.1"/>
    <property type="molecule type" value="Genomic_DNA"/>
</dbReference>
<reference evidence="1 4" key="1">
    <citation type="journal article" date="2015" name="Int. J. Syst. Evol. Microbiol.">
        <title>Algibacter amylolyticus sp. nov., isolated from intertidal sediment.</title>
        <authorList>
            <person name="Zhang D.C."/>
            <person name="Wu J."/>
            <person name="Neuner K."/>
            <person name="Yao J."/>
            <person name="Margesin R."/>
        </authorList>
    </citation>
    <scope>NUCLEOTIDE SEQUENCE [LARGE SCALE GENOMIC DNA]</scope>
    <source>
        <strain evidence="1 4">RU-4-M-4</strain>
    </source>
</reference>
<comment type="caution">
    <text evidence="1">The sequence shown here is derived from an EMBL/GenBank/DDBJ whole genome shotgun (WGS) entry which is preliminary data.</text>
</comment>
<evidence type="ECO:0000313" key="1">
    <source>
        <dbReference type="EMBL" id="KAA5825747.1"/>
    </source>
</evidence>
<proteinExistence type="predicted"/>
<dbReference type="AlphaFoldDB" id="A0A5M7BC48"/>
<dbReference type="Proteomes" id="UP000322315">
    <property type="component" value="Unassembled WGS sequence"/>
</dbReference>
<name>A0A5M7BC48_9FLAO</name>
<dbReference type="Proteomes" id="UP000315145">
    <property type="component" value="Unassembled WGS sequence"/>
</dbReference>